<dbReference type="AlphaFoldDB" id="A0A6N2U6N4"/>
<evidence type="ECO:0000259" key="2">
    <source>
        <dbReference type="PROSITE" id="PS50943"/>
    </source>
</evidence>
<dbReference type="GO" id="GO:0005829">
    <property type="term" value="C:cytosol"/>
    <property type="evidence" value="ECO:0007669"/>
    <property type="project" value="TreeGrafter"/>
</dbReference>
<dbReference type="GO" id="GO:0003700">
    <property type="term" value="F:DNA-binding transcription factor activity"/>
    <property type="evidence" value="ECO:0007669"/>
    <property type="project" value="TreeGrafter"/>
</dbReference>
<keyword evidence="1" id="KW-0238">DNA-binding</keyword>
<dbReference type="Pfam" id="PF01381">
    <property type="entry name" value="HTH_3"/>
    <property type="match status" value="1"/>
</dbReference>
<evidence type="ECO:0000313" key="3">
    <source>
        <dbReference type="EMBL" id="VYT13187.1"/>
    </source>
</evidence>
<dbReference type="PROSITE" id="PS50943">
    <property type="entry name" value="HTH_CROC1"/>
    <property type="match status" value="1"/>
</dbReference>
<dbReference type="SUPFAM" id="SSF47413">
    <property type="entry name" value="lambda repressor-like DNA-binding domains"/>
    <property type="match status" value="1"/>
</dbReference>
<sequence>MMKKQKNNIPSSVRPLNELAMQKALAAGYRQAMNRPAHDRAAAPLLRTEIGDVLREIRRKQGRTLREVSSEAQVSLGYLSEVERGQKEASSELLDAISEALGVPLWYILREVSERMAVLDGTVVPDTVPENLVPVTLIS</sequence>
<proteinExistence type="predicted"/>
<dbReference type="EMBL" id="CACRSM010000003">
    <property type="protein sequence ID" value="VYT13187.1"/>
    <property type="molecule type" value="Genomic_DNA"/>
</dbReference>
<dbReference type="GO" id="GO:0003677">
    <property type="term" value="F:DNA binding"/>
    <property type="evidence" value="ECO:0007669"/>
    <property type="project" value="UniProtKB-KW"/>
</dbReference>
<dbReference type="PANTHER" id="PTHR46797">
    <property type="entry name" value="HTH-TYPE TRANSCRIPTIONAL REGULATOR"/>
    <property type="match status" value="1"/>
</dbReference>
<organism evidence="3">
    <name type="scientific">Schaalia odontolytica</name>
    <dbReference type="NCBI Taxonomy" id="1660"/>
    <lineage>
        <taxon>Bacteria</taxon>
        <taxon>Bacillati</taxon>
        <taxon>Actinomycetota</taxon>
        <taxon>Actinomycetes</taxon>
        <taxon>Actinomycetales</taxon>
        <taxon>Actinomycetaceae</taxon>
        <taxon>Schaalia</taxon>
    </lineage>
</organism>
<dbReference type="InterPro" id="IPR001387">
    <property type="entry name" value="Cro/C1-type_HTH"/>
</dbReference>
<dbReference type="CDD" id="cd00093">
    <property type="entry name" value="HTH_XRE"/>
    <property type="match status" value="1"/>
</dbReference>
<name>A0A6N2U6N4_9ACTO</name>
<protein>
    <submittedName>
        <fullName evidence="3">Transcriptional regulator ClgR</fullName>
    </submittedName>
</protein>
<dbReference type="InterPro" id="IPR050807">
    <property type="entry name" value="TransReg_Diox_bact_type"/>
</dbReference>
<gene>
    <name evidence="3" type="primary">clgR</name>
    <name evidence="3" type="ORF">AOLFYP35_01660</name>
</gene>
<dbReference type="SMART" id="SM00530">
    <property type="entry name" value="HTH_XRE"/>
    <property type="match status" value="1"/>
</dbReference>
<evidence type="ECO:0000256" key="1">
    <source>
        <dbReference type="ARBA" id="ARBA00023125"/>
    </source>
</evidence>
<dbReference type="InterPro" id="IPR010982">
    <property type="entry name" value="Lambda_DNA-bd_dom_sf"/>
</dbReference>
<dbReference type="PANTHER" id="PTHR46797:SF1">
    <property type="entry name" value="METHYLPHOSPHONATE SYNTHASE"/>
    <property type="match status" value="1"/>
</dbReference>
<reference evidence="3" key="1">
    <citation type="submission" date="2019-11" db="EMBL/GenBank/DDBJ databases">
        <authorList>
            <person name="Feng L."/>
        </authorList>
    </citation>
    <scope>NUCLEOTIDE SEQUENCE</scope>
    <source>
        <strain evidence="3">AodontolyticusLFYP35</strain>
    </source>
</reference>
<accession>A0A6N2U6N4</accession>
<feature type="domain" description="HTH cro/C1-type" evidence="2">
    <location>
        <begin position="54"/>
        <end position="108"/>
    </location>
</feature>
<dbReference type="Gene3D" id="1.10.260.40">
    <property type="entry name" value="lambda repressor-like DNA-binding domains"/>
    <property type="match status" value="1"/>
</dbReference>